<feature type="transmembrane region" description="Helical" evidence="4">
    <location>
        <begin position="168"/>
        <end position="190"/>
    </location>
</feature>
<dbReference type="GO" id="GO:0000155">
    <property type="term" value="F:phosphorelay sensor kinase activity"/>
    <property type="evidence" value="ECO:0007669"/>
    <property type="project" value="InterPro"/>
</dbReference>
<keyword evidence="4" id="KW-0472">Membrane</keyword>
<dbReference type="InterPro" id="IPR036890">
    <property type="entry name" value="HATPase_C_sf"/>
</dbReference>
<keyword evidence="3" id="KW-0902">Two-component regulatory system</keyword>
<evidence type="ECO:0000256" key="4">
    <source>
        <dbReference type="SAM" id="Phobius"/>
    </source>
</evidence>
<dbReference type="RefSeq" id="WP_162851317.1">
    <property type="nucleotide sequence ID" value="NZ_MWIN01000009.1"/>
</dbReference>
<dbReference type="Pfam" id="PF07730">
    <property type="entry name" value="HisKA_3"/>
    <property type="match status" value="1"/>
</dbReference>
<dbReference type="GO" id="GO:0046983">
    <property type="term" value="F:protein dimerization activity"/>
    <property type="evidence" value="ECO:0007669"/>
    <property type="project" value="InterPro"/>
</dbReference>
<dbReference type="PANTHER" id="PTHR24421">
    <property type="entry name" value="NITRATE/NITRITE SENSOR PROTEIN NARX-RELATED"/>
    <property type="match status" value="1"/>
</dbReference>
<dbReference type="SMART" id="SM00387">
    <property type="entry name" value="HATPase_c"/>
    <property type="match status" value="1"/>
</dbReference>
<evidence type="ECO:0000256" key="1">
    <source>
        <dbReference type="ARBA" id="ARBA00022679"/>
    </source>
</evidence>
<proteinExistence type="predicted"/>
<dbReference type="SUPFAM" id="SSF55874">
    <property type="entry name" value="ATPase domain of HSP90 chaperone/DNA topoisomerase II/histidine kinase"/>
    <property type="match status" value="1"/>
</dbReference>
<feature type="transmembrane region" description="Helical" evidence="4">
    <location>
        <begin position="41"/>
        <end position="59"/>
    </location>
</feature>
<keyword evidence="1" id="KW-0808">Transferase</keyword>
<evidence type="ECO:0000313" key="7">
    <source>
        <dbReference type="Proteomes" id="UP000295341"/>
    </source>
</evidence>
<comment type="caution">
    <text evidence="6">The sequence shown here is derived from an EMBL/GenBank/DDBJ whole genome shotgun (WGS) entry which is preliminary data.</text>
</comment>
<dbReference type="EMBL" id="SOBT01000010">
    <property type="protein sequence ID" value="TDU26850.1"/>
    <property type="molecule type" value="Genomic_DNA"/>
</dbReference>
<keyword evidence="4" id="KW-0812">Transmembrane</keyword>
<evidence type="ECO:0000256" key="2">
    <source>
        <dbReference type="ARBA" id="ARBA00022777"/>
    </source>
</evidence>
<dbReference type="Pfam" id="PF02518">
    <property type="entry name" value="HATPase_c"/>
    <property type="match status" value="1"/>
</dbReference>
<feature type="transmembrane region" description="Helical" evidence="4">
    <location>
        <begin position="103"/>
        <end position="124"/>
    </location>
</feature>
<dbReference type="InterPro" id="IPR003594">
    <property type="entry name" value="HATPase_dom"/>
</dbReference>
<dbReference type="InterPro" id="IPR005467">
    <property type="entry name" value="His_kinase_dom"/>
</dbReference>
<dbReference type="GO" id="GO:0016020">
    <property type="term" value="C:membrane"/>
    <property type="evidence" value="ECO:0007669"/>
    <property type="project" value="InterPro"/>
</dbReference>
<reference evidence="6 7" key="1">
    <citation type="submission" date="2019-03" db="EMBL/GenBank/DDBJ databases">
        <title>Genomic Encyclopedia of Type Strains, Phase IV (KMG-IV): sequencing the most valuable type-strain genomes for metagenomic binning, comparative biology and taxonomic classification.</title>
        <authorList>
            <person name="Goeker M."/>
        </authorList>
    </citation>
    <scope>NUCLEOTIDE SEQUENCE [LARGE SCALE GENOMIC DNA]</scope>
    <source>
        <strain evidence="6 7">DSM 26377</strain>
    </source>
</reference>
<keyword evidence="4" id="KW-1133">Transmembrane helix</keyword>
<feature type="transmembrane region" description="Helical" evidence="4">
    <location>
        <begin position="65"/>
        <end position="82"/>
    </location>
</feature>
<gene>
    <name evidence="6" type="ORF">DFR24_3881</name>
</gene>
<dbReference type="Gene3D" id="1.20.5.1930">
    <property type="match status" value="1"/>
</dbReference>
<accession>A0A4S3K642</accession>
<dbReference type="CDD" id="cd16917">
    <property type="entry name" value="HATPase_UhpB-NarQ-NarX-like"/>
    <property type="match status" value="1"/>
</dbReference>
<dbReference type="Gene3D" id="3.30.565.10">
    <property type="entry name" value="Histidine kinase-like ATPase, C-terminal domain"/>
    <property type="match status" value="1"/>
</dbReference>
<organism evidence="6 7">
    <name type="scientific">Panacagrimonas perspica</name>
    <dbReference type="NCBI Taxonomy" id="381431"/>
    <lineage>
        <taxon>Bacteria</taxon>
        <taxon>Pseudomonadati</taxon>
        <taxon>Pseudomonadota</taxon>
        <taxon>Gammaproteobacteria</taxon>
        <taxon>Nevskiales</taxon>
        <taxon>Nevskiaceae</taxon>
        <taxon>Panacagrimonas</taxon>
    </lineage>
</organism>
<feature type="domain" description="Histidine kinase" evidence="5">
    <location>
        <begin position="337"/>
        <end position="426"/>
    </location>
</feature>
<dbReference type="InterPro" id="IPR050482">
    <property type="entry name" value="Sensor_HK_TwoCompSys"/>
</dbReference>
<dbReference type="PROSITE" id="PS50109">
    <property type="entry name" value="HIS_KIN"/>
    <property type="match status" value="1"/>
</dbReference>
<feature type="transmembrane region" description="Helical" evidence="4">
    <location>
        <begin position="136"/>
        <end position="156"/>
    </location>
</feature>
<dbReference type="AlphaFoldDB" id="A0A4S3K642"/>
<evidence type="ECO:0000256" key="3">
    <source>
        <dbReference type="ARBA" id="ARBA00023012"/>
    </source>
</evidence>
<protein>
    <submittedName>
        <fullName evidence="6">Signal transduction histidine kinase</fullName>
    </submittedName>
</protein>
<evidence type="ECO:0000313" key="6">
    <source>
        <dbReference type="EMBL" id="TDU26850.1"/>
    </source>
</evidence>
<keyword evidence="7" id="KW-1185">Reference proteome</keyword>
<sequence length="427" mass="48280">MASGWSLSSSSESLPLDQEPLWFEAEQDENRLRRAEKDIRWLRFSGLIGWFIVLQGHGYELGLTPVWAIYTIGCIYAAWAHVQAGRSSNIRRTAVATTFGDPVLAAFICLATGGIDSVLYPFFFFTQMSVAIRFGVWESIGIAFFNCAVTIVIFFVEPWYSPHPSSATFLMLATKLFLLGFAGFLGAILAEWARAHANLILEHARTLRESGDRYQAVLRRFAQVQEEERRNIAGELHDRMSGHLFALRQGLEQCLGGLDDRVALRQRLDELESTVRACTHDVRSIMNELRPTVLDELGFFEAASEYLGRQSELLPFRLVRRIDPSLRDWRSRQDAMLFRLLQEALLNIQKHAKATTVEVLLEARGDEVVLSISDDGQGFDPENVPLGHYGLMTMRERAEAAGGELRVDAFGGRRGTRIEVRLPRNER</sequence>
<keyword evidence="2 6" id="KW-0418">Kinase</keyword>
<name>A0A4S3K642_9GAMM</name>
<dbReference type="Proteomes" id="UP000295341">
    <property type="component" value="Unassembled WGS sequence"/>
</dbReference>
<evidence type="ECO:0000259" key="5">
    <source>
        <dbReference type="PROSITE" id="PS50109"/>
    </source>
</evidence>
<dbReference type="InterPro" id="IPR011712">
    <property type="entry name" value="Sig_transdc_His_kin_sub3_dim/P"/>
</dbReference>